<reference evidence="1" key="1">
    <citation type="submission" date="2019-09" db="EMBL/GenBank/DDBJ databases">
        <authorList>
            <person name="Gross C."/>
            <person name="Bohn E."/>
        </authorList>
    </citation>
    <scope>NUCLEOTIDE SEQUENCE</scope>
    <source>
        <strain evidence="1">ID40</strain>
    </source>
</reference>
<dbReference type="EMBL" id="LR700248">
    <property type="protein sequence ID" value="VVH83712.1"/>
    <property type="molecule type" value="Genomic_DNA"/>
</dbReference>
<accession>A0A5E5R734</accession>
<protein>
    <submittedName>
        <fullName evidence="1">Uncharacterized protein</fullName>
    </submittedName>
</protein>
<dbReference type="AlphaFoldDB" id="A0A5E5R734"/>
<organism evidence="1">
    <name type="scientific">Pseudomonas aeruginosa</name>
    <dbReference type="NCBI Taxonomy" id="287"/>
    <lineage>
        <taxon>Bacteria</taxon>
        <taxon>Pseudomonadati</taxon>
        <taxon>Pseudomonadota</taxon>
        <taxon>Gammaproteobacteria</taxon>
        <taxon>Pseudomonadales</taxon>
        <taxon>Pseudomonadaceae</taxon>
        <taxon>Pseudomonas</taxon>
    </lineage>
</organism>
<evidence type="ECO:0000313" key="1">
    <source>
        <dbReference type="EMBL" id="VVH83712.1"/>
    </source>
</evidence>
<proteinExistence type="predicted"/>
<gene>
    <name evidence="1" type="ORF">TUEID40_04909</name>
</gene>
<name>A0A5E5R734_PSEAI</name>
<sequence>MKNDEKEHGRRRRLRVPVFTEEKDEIEANAKRAGALRPA</sequence>